<reference evidence="1 2" key="1">
    <citation type="submission" date="2014-02" db="EMBL/GenBank/DDBJ databases">
        <title>Expanding our view of genomic diversity in Candidatus Accumulibacter clades.</title>
        <authorList>
            <person name="Skennerton C.T."/>
            <person name="Barr J.J."/>
            <person name="Slater F.R."/>
            <person name="Bond P.L."/>
            <person name="Tyson G.W."/>
        </authorList>
    </citation>
    <scope>NUCLEOTIDE SEQUENCE [LARGE SCALE GENOMIC DNA]</scope>
    <source>
        <strain evidence="2">BA-92</strain>
    </source>
</reference>
<accession>A0A011N7P5</accession>
<dbReference type="AlphaFoldDB" id="A0A011N7P5"/>
<evidence type="ECO:0000313" key="1">
    <source>
        <dbReference type="EMBL" id="EXI78633.1"/>
    </source>
</evidence>
<sequence length="35" mass="3353">MLGAVAKGFDFAHAVALSPKGEAVAGGQRGPGLDG</sequence>
<evidence type="ECO:0000313" key="2">
    <source>
        <dbReference type="Proteomes" id="UP000021816"/>
    </source>
</evidence>
<gene>
    <name evidence="1" type="ORF">AW10_02985</name>
</gene>
<dbReference type="Proteomes" id="UP000021816">
    <property type="component" value="Unassembled WGS sequence"/>
</dbReference>
<organism evidence="1 2">
    <name type="scientific">Candidatus Accumulibacter appositus</name>
    <dbReference type="NCBI Taxonomy" id="1454003"/>
    <lineage>
        <taxon>Bacteria</taxon>
        <taxon>Pseudomonadati</taxon>
        <taxon>Pseudomonadota</taxon>
        <taxon>Betaproteobacteria</taxon>
        <taxon>Candidatus Accumulibacter</taxon>
    </lineage>
</organism>
<name>A0A011N7P5_9PROT</name>
<dbReference type="EMBL" id="JEMX01000067">
    <property type="protein sequence ID" value="EXI78633.1"/>
    <property type="molecule type" value="Genomic_DNA"/>
</dbReference>
<dbReference type="STRING" id="1454003.AW10_02985"/>
<protein>
    <submittedName>
        <fullName evidence="1">Uncharacterized protein</fullName>
    </submittedName>
</protein>
<proteinExistence type="predicted"/>
<comment type="caution">
    <text evidence="1">The sequence shown here is derived from an EMBL/GenBank/DDBJ whole genome shotgun (WGS) entry which is preliminary data.</text>
</comment>